<keyword evidence="3" id="KW-0106">Calcium</keyword>
<dbReference type="SMART" id="SM00054">
    <property type="entry name" value="EFh"/>
    <property type="match status" value="4"/>
</dbReference>
<keyword evidence="1" id="KW-0479">Metal-binding</keyword>
<evidence type="ECO:0000313" key="6">
    <source>
        <dbReference type="Proteomes" id="UP001295684"/>
    </source>
</evidence>
<feature type="domain" description="EF-hand" evidence="4">
    <location>
        <begin position="323"/>
        <end position="358"/>
    </location>
</feature>
<dbReference type="InterPro" id="IPR055325">
    <property type="entry name" value="CF161"/>
</dbReference>
<feature type="domain" description="EF-hand" evidence="4">
    <location>
        <begin position="287"/>
        <end position="322"/>
    </location>
</feature>
<sequence length="455" mass="52265">MLYTPQQMTGGQKYSHKTKVGNWYEEMALEEIKANDYDSKKQNSELGVTAMHTSFAKTKKRVPQTYSEDGLLHFGDHIMLSNKKTTGVLVTNLFEKLEGYGVTTTTNIAGPNGRNIYTMGRYEELDGFEGNDIHYGQKIKFSWHSRKASLSAKGEEVCVIHKNAYDCVWEIDHIDPKIRFEMYGEKVPANEPVLIKHSNTGRYLASDLVKHKNQYGDEFKKTQNLALEKTGMITADVPTKHPEDANVWMVCTAPDPSYSVPLEGDEEFTFEDLLREIKGRLLERSSFGIRGLGRIFRAMDDNGNRQLDIDDFRWGLIDFGITITKEEAAQLLKHIDRDGSGTIDFDEFLRFLRGDLNDFRKNLINQAYDKLDVNKDGLVKLDDIEKLYDASQHPDVMDGKKTEQEVILEFMQKWDTQEKDGIITIEEFYDYFSDVSASVDTDEYFEAMMKSAWKL</sequence>
<dbReference type="Pfam" id="PF13499">
    <property type="entry name" value="EF-hand_7"/>
    <property type="match status" value="2"/>
</dbReference>
<comment type="caution">
    <text evidence="5">The sequence shown here is derived from an EMBL/GenBank/DDBJ whole genome shotgun (WGS) entry which is preliminary data.</text>
</comment>
<dbReference type="CDD" id="cd00051">
    <property type="entry name" value="EFh"/>
    <property type="match status" value="1"/>
</dbReference>
<evidence type="ECO:0000313" key="5">
    <source>
        <dbReference type="EMBL" id="CAI2368509.1"/>
    </source>
</evidence>
<dbReference type="Gene3D" id="1.10.238.10">
    <property type="entry name" value="EF-hand"/>
    <property type="match status" value="2"/>
</dbReference>
<gene>
    <name evidence="5" type="ORF">ECRASSUSDP1_LOCUS9802</name>
</gene>
<organism evidence="5 6">
    <name type="scientific">Euplotes crassus</name>
    <dbReference type="NCBI Taxonomy" id="5936"/>
    <lineage>
        <taxon>Eukaryota</taxon>
        <taxon>Sar</taxon>
        <taxon>Alveolata</taxon>
        <taxon>Ciliophora</taxon>
        <taxon>Intramacronucleata</taxon>
        <taxon>Spirotrichea</taxon>
        <taxon>Hypotrichia</taxon>
        <taxon>Euplotida</taxon>
        <taxon>Euplotidae</taxon>
        <taxon>Moneuplotes</taxon>
    </lineage>
</organism>
<dbReference type="Pfam" id="PF24569">
    <property type="entry name" value="CFAP161"/>
    <property type="match status" value="1"/>
</dbReference>
<proteinExistence type="predicted"/>
<dbReference type="PROSITE" id="PS50222">
    <property type="entry name" value="EF_HAND_2"/>
    <property type="match status" value="2"/>
</dbReference>
<reference evidence="5" key="1">
    <citation type="submission" date="2023-07" db="EMBL/GenBank/DDBJ databases">
        <authorList>
            <consortium name="AG Swart"/>
            <person name="Singh M."/>
            <person name="Singh A."/>
            <person name="Seah K."/>
            <person name="Emmerich C."/>
        </authorList>
    </citation>
    <scope>NUCLEOTIDE SEQUENCE</scope>
    <source>
        <strain evidence="5">DP1</strain>
    </source>
</reference>
<dbReference type="InterPro" id="IPR018247">
    <property type="entry name" value="EF_Hand_1_Ca_BS"/>
</dbReference>
<evidence type="ECO:0000256" key="2">
    <source>
        <dbReference type="ARBA" id="ARBA00022737"/>
    </source>
</evidence>
<dbReference type="InterPro" id="IPR036300">
    <property type="entry name" value="MIR_dom_sf"/>
</dbReference>
<dbReference type="InterPro" id="IPR051581">
    <property type="entry name" value="Ca-bind"/>
</dbReference>
<dbReference type="InterPro" id="IPR011992">
    <property type="entry name" value="EF-hand-dom_pair"/>
</dbReference>
<keyword evidence="2" id="KW-0677">Repeat</keyword>
<dbReference type="PROSITE" id="PS00018">
    <property type="entry name" value="EF_HAND_1"/>
    <property type="match status" value="2"/>
</dbReference>
<dbReference type="EMBL" id="CAMPGE010009643">
    <property type="protein sequence ID" value="CAI2368509.1"/>
    <property type="molecule type" value="Genomic_DNA"/>
</dbReference>
<dbReference type="SUPFAM" id="SSF47473">
    <property type="entry name" value="EF-hand"/>
    <property type="match status" value="1"/>
</dbReference>
<dbReference type="Proteomes" id="UP001295684">
    <property type="component" value="Unassembled WGS sequence"/>
</dbReference>
<name>A0AAD1UNV9_EUPCR</name>
<evidence type="ECO:0000256" key="1">
    <source>
        <dbReference type="ARBA" id="ARBA00022723"/>
    </source>
</evidence>
<protein>
    <recommendedName>
        <fullName evidence="4">EF-hand domain-containing protein</fullName>
    </recommendedName>
</protein>
<keyword evidence="6" id="KW-1185">Reference proteome</keyword>
<dbReference type="SUPFAM" id="SSF82109">
    <property type="entry name" value="MIR domain"/>
    <property type="match status" value="1"/>
</dbReference>
<dbReference type="PANTHER" id="PTHR34524:SF6">
    <property type="entry name" value="CALCYPHOSINE LIKE"/>
    <property type="match status" value="1"/>
</dbReference>
<dbReference type="InterPro" id="IPR002048">
    <property type="entry name" value="EF_hand_dom"/>
</dbReference>
<accession>A0AAD1UNV9</accession>
<evidence type="ECO:0000256" key="3">
    <source>
        <dbReference type="ARBA" id="ARBA00022837"/>
    </source>
</evidence>
<evidence type="ECO:0000259" key="4">
    <source>
        <dbReference type="PROSITE" id="PS50222"/>
    </source>
</evidence>
<dbReference type="AlphaFoldDB" id="A0AAD1UNV9"/>
<dbReference type="PANTHER" id="PTHR34524">
    <property type="entry name" value="CALCYPHOSIN"/>
    <property type="match status" value="1"/>
</dbReference>
<dbReference type="GO" id="GO:0005509">
    <property type="term" value="F:calcium ion binding"/>
    <property type="evidence" value="ECO:0007669"/>
    <property type="project" value="InterPro"/>
</dbReference>